<sequence length="215" mass="25630">MNIKYDLLNEPFFIDYGDICNITIENKIEYRRIIENIYNQEKIELYDDEKLITKYKVIENSAILDFADKKITTKIIKDLIEIISDEKHYEQKINLNSSIVNFINDITLDYPYMLEIGDEINFESLLKVVPIKPSVDYTDFLDKFVSFLDIYQNVLKIDVFFTINLLQYFTEEELKELSDYIKIKNICIINYDNILVDSNYISKKLLFDNDLCRVL</sequence>
<dbReference type="RefSeq" id="WP_002841783.1">
    <property type="nucleotide sequence ID" value="NZ_CP054000.1"/>
</dbReference>
<accession>A0A7D4FLE6</accession>
<evidence type="ECO:0000313" key="2">
    <source>
        <dbReference type="Proteomes" id="UP000502899"/>
    </source>
</evidence>
<dbReference type="InterPro" id="IPR038600">
    <property type="entry name" value="Csn2_sf"/>
</dbReference>
<dbReference type="Proteomes" id="UP000502899">
    <property type="component" value="Chromosome"/>
</dbReference>
<evidence type="ECO:0000313" key="1">
    <source>
        <dbReference type="EMBL" id="QKH79205.1"/>
    </source>
</evidence>
<dbReference type="AlphaFoldDB" id="A0A7D4FLE6"/>
<name>A0A7D4FLE6_FINMA</name>
<protein>
    <submittedName>
        <fullName evidence="1">Type II-A CRISPR-associated protein Csn2</fullName>
    </submittedName>
</protein>
<gene>
    <name evidence="1" type="primary">csn2</name>
    <name evidence="1" type="ORF">FOC70_02015</name>
</gene>
<dbReference type="Pfam" id="PF09711">
    <property type="entry name" value="Cas_Csn2"/>
    <property type="match status" value="1"/>
</dbReference>
<dbReference type="EMBL" id="CP054000">
    <property type="protein sequence ID" value="QKH79205.1"/>
    <property type="molecule type" value="Genomic_DNA"/>
</dbReference>
<reference evidence="1 2" key="1">
    <citation type="submission" date="2020-05" db="EMBL/GenBank/DDBJ databases">
        <title>FDA dAtabase for Regulatory Grade micrObial Sequences (FDA-ARGOS): Supporting development and validation of Infectious Disease Dx tests.</title>
        <authorList>
            <person name="Pederson C."/>
            <person name="Tallon L."/>
            <person name="Sadzewicz L."/>
            <person name="Zhao X."/>
            <person name="Vavikolanu K."/>
            <person name="Mehta A."/>
            <person name="Aluvathingal J."/>
            <person name="Nadendla S."/>
            <person name="Myers T."/>
            <person name="Yan Y."/>
            <person name="Sichtig H."/>
        </authorList>
    </citation>
    <scope>NUCLEOTIDE SEQUENCE [LARGE SCALE GENOMIC DNA]</scope>
    <source>
        <strain evidence="1 2">FDAARGOS_764</strain>
    </source>
</reference>
<dbReference type="NCBIfam" id="TIGR01866">
    <property type="entry name" value="cas_Csn2"/>
    <property type="match status" value="1"/>
</dbReference>
<organism evidence="1 2">
    <name type="scientific">Finegoldia magna</name>
    <name type="common">Peptostreptococcus magnus</name>
    <dbReference type="NCBI Taxonomy" id="1260"/>
    <lineage>
        <taxon>Bacteria</taxon>
        <taxon>Bacillati</taxon>
        <taxon>Bacillota</taxon>
        <taxon>Tissierellia</taxon>
        <taxon>Tissierellales</taxon>
        <taxon>Peptoniphilaceae</taxon>
        <taxon>Finegoldia</taxon>
    </lineage>
</organism>
<proteinExistence type="predicted"/>
<dbReference type="Gene3D" id="3.40.50.11940">
    <property type="match status" value="1"/>
</dbReference>
<dbReference type="InterPro" id="IPR010146">
    <property type="entry name" value="CRISPR-assoc_prot_Csn2-typ"/>
</dbReference>